<dbReference type="EMBL" id="BIMR01000186">
    <property type="protein sequence ID" value="GCE77221.1"/>
    <property type="molecule type" value="Genomic_DNA"/>
</dbReference>
<gene>
    <name evidence="2" type="ORF">CBZ_22770</name>
</gene>
<reference evidence="2 3" key="1">
    <citation type="submission" date="2019-01" db="EMBL/GenBank/DDBJ databases">
        <title>Draft genome sequence of Cellulomonas takizawaensis strain TKZ-21.</title>
        <authorList>
            <person name="Yamamura H."/>
            <person name="Hayashi T."/>
            <person name="Hamada M."/>
            <person name="Serisawa Y."/>
            <person name="Matsuyama K."/>
            <person name="Nakagawa Y."/>
            <person name="Otoguro M."/>
            <person name="Yanagida F."/>
            <person name="Hayakawa M."/>
        </authorList>
    </citation>
    <scope>NUCLEOTIDE SEQUENCE [LARGE SCALE GENOMIC DNA]</scope>
    <source>
        <strain evidence="2 3">NBRC12680</strain>
    </source>
</reference>
<keyword evidence="1" id="KW-1133">Transmembrane helix</keyword>
<protein>
    <submittedName>
        <fullName evidence="2">Uncharacterized protein</fullName>
    </submittedName>
</protein>
<dbReference type="RefSeq" id="WP_130781823.1">
    <property type="nucleotide sequence ID" value="NZ_BIMR01000186.1"/>
</dbReference>
<keyword evidence="3" id="KW-1185">Reference proteome</keyword>
<dbReference type="Proteomes" id="UP000289954">
    <property type="component" value="Unassembled WGS sequence"/>
</dbReference>
<comment type="caution">
    <text evidence="2">The sequence shown here is derived from an EMBL/GenBank/DDBJ whole genome shotgun (WGS) entry which is preliminary data.</text>
</comment>
<accession>A0A402DSY3</accession>
<sequence length="92" mass="9952">MPTLTLRGELSLRKDRHWVTGYFSLVLCLPAVMVAVTVPSLLGKGVVIALALSLALVGYVRVQCARQLERILGESTPIRVEALHEDDAEGPA</sequence>
<evidence type="ECO:0000313" key="2">
    <source>
        <dbReference type="EMBL" id="GCE77221.1"/>
    </source>
</evidence>
<evidence type="ECO:0000256" key="1">
    <source>
        <dbReference type="SAM" id="Phobius"/>
    </source>
</evidence>
<feature type="transmembrane region" description="Helical" evidence="1">
    <location>
        <begin position="45"/>
        <end position="62"/>
    </location>
</feature>
<keyword evidence="1" id="KW-0472">Membrane</keyword>
<organism evidence="2 3">
    <name type="scientific">Cellulomonas biazotea</name>
    <dbReference type="NCBI Taxonomy" id="1709"/>
    <lineage>
        <taxon>Bacteria</taxon>
        <taxon>Bacillati</taxon>
        <taxon>Actinomycetota</taxon>
        <taxon>Actinomycetes</taxon>
        <taxon>Micrococcales</taxon>
        <taxon>Cellulomonadaceae</taxon>
        <taxon>Cellulomonas</taxon>
    </lineage>
</organism>
<dbReference type="OrthoDB" id="4829135at2"/>
<evidence type="ECO:0000313" key="3">
    <source>
        <dbReference type="Proteomes" id="UP000289954"/>
    </source>
</evidence>
<proteinExistence type="predicted"/>
<dbReference type="AlphaFoldDB" id="A0A402DSY3"/>
<name>A0A402DSY3_9CELL</name>
<keyword evidence="1" id="KW-0812">Transmembrane</keyword>
<feature type="transmembrane region" description="Helical" evidence="1">
    <location>
        <begin position="21"/>
        <end position="39"/>
    </location>
</feature>